<protein>
    <recommendedName>
        <fullName evidence="5">Glycinamide ribonucleotide synthetase</fullName>
    </recommendedName>
    <alternativeName>
        <fullName evidence="6">Phosphoribosylglycinamide synthetase</fullName>
    </alternativeName>
</protein>
<proteinExistence type="inferred from homology"/>
<keyword evidence="2" id="KW-0547">Nucleotide-binding</keyword>
<dbReference type="InterPro" id="IPR037123">
    <property type="entry name" value="PRibGlycinamide_synth_C_sf"/>
</dbReference>
<dbReference type="GO" id="GO:0005524">
    <property type="term" value="F:ATP binding"/>
    <property type="evidence" value="ECO:0007669"/>
    <property type="project" value="UniProtKB-KW"/>
</dbReference>
<dbReference type="Pfam" id="PF01071">
    <property type="entry name" value="GARS_A"/>
    <property type="match status" value="1"/>
</dbReference>
<dbReference type="InterPro" id="IPR000115">
    <property type="entry name" value="PRibGlycinamide_synth"/>
</dbReference>
<dbReference type="SUPFAM" id="SSF56059">
    <property type="entry name" value="Glutathione synthetase ATP-binding domain-like"/>
    <property type="match status" value="1"/>
</dbReference>
<keyword evidence="10" id="KW-1185">Reference proteome</keyword>
<dbReference type="GO" id="GO:0009113">
    <property type="term" value="P:purine nucleobase biosynthetic process"/>
    <property type="evidence" value="ECO:0007669"/>
    <property type="project" value="InterPro"/>
</dbReference>
<comment type="catalytic activity">
    <reaction evidence="7">
        <text>2-formamido-N(1)-(5-O-phospho-beta-D-ribosyl)acetamidine + ATP = 5-amino-1-(5-phospho-beta-D-ribosyl)imidazole + ADP + phosphate + H(+)</text>
        <dbReference type="Rhea" id="RHEA:23032"/>
        <dbReference type="ChEBI" id="CHEBI:15378"/>
        <dbReference type="ChEBI" id="CHEBI:30616"/>
        <dbReference type="ChEBI" id="CHEBI:43474"/>
        <dbReference type="ChEBI" id="CHEBI:137981"/>
        <dbReference type="ChEBI" id="CHEBI:147287"/>
        <dbReference type="ChEBI" id="CHEBI:456216"/>
        <dbReference type="EC" id="6.3.3.1"/>
    </reaction>
</comment>
<evidence type="ECO:0000256" key="1">
    <source>
        <dbReference type="ARBA" id="ARBA00022598"/>
    </source>
</evidence>
<dbReference type="SUPFAM" id="SSF51246">
    <property type="entry name" value="Rudiment single hybrid motif"/>
    <property type="match status" value="1"/>
</dbReference>
<sequence length="373" mass="41140">MEYENAEVLLKKSDRRFVIKADGLATGKGIILPGTPEEAEKAVEMIMLSSKSGKSGETRVGIRNHIARVISSRWTRLPNVSRLTLRRDSRSHPQVYTSSMQALNELVVNQERQVAVSCPSQRLEKTLKEAVLAAYVGFENIHFEGMFYRRDIGARPQRRSSRDYGQAPILVGRLAGLIQRPRRAPPSTCDARLCCPGVTQYWAGHNLSPFRRCLQSLRDGSLPRPGKGACRVPRSPAGDVANVGTLKLAGADAVVTITPPFYSESEPTARAREMAANVKYAIGRAVGTVQRVVYVSSAGAHLEHGTGVVKTKYEAEQVLTGAAPEVVFVRRAYFMKNWKAALETLKAESSFFYSVLCPEDLKIPMICDGCDDW</sequence>
<comment type="similarity">
    <text evidence="4">Belongs to the GARS family.</text>
</comment>
<gene>
    <name evidence="9" type="ORF">LY79DRAFT_577166</name>
</gene>
<dbReference type="SUPFAM" id="SSF51735">
    <property type="entry name" value="NAD(P)-binding Rossmann-fold domains"/>
    <property type="match status" value="1"/>
</dbReference>
<dbReference type="PANTHER" id="PTHR43472:SF1">
    <property type="entry name" value="PHOSPHORIBOSYLAMINE--GLYCINE LIGASE, CHLOROPLASTIC"/>
    <property type="match status" value="1"/>
</dbReference>
<evidence type="ECO:0000256" key="5">
    <source>
        <dbReference type="ARBA" id="ARBA00042242"/>
    </source>
</evidence>
<accession>A0AAD8V9J7</accession>
<organism evidence="9 10">
    <name type="scientific">Colletotrichum navitas</name>
    <dbReference type="NCBI Taxonomy" id="681940"/>
    <lineage>
        <taxon>Eukaryota</taxon>
        <taxon>Fungi</taxon>
        <taxon>Dikarya</taxon>
        <taxon>Ascomycota</taxon>
        <taxon>Pezizomycotina</taxon>
        <taxon>Sordariomycetes</taxon>
        <taxon>Hypocreomycetidae</taxon>
        <taxon>Glomerellales</taxon>
        <taxon>Glomerellaceae</taxon>
        <taxon>Colletotrichum</taxon>
        <taxon>Colletotrichum graminicola species complex</taxon>
    </lineage>
</organism>
<dbReference type="GO" id="GO:0004641">
    <property type="term" value="F:phosphoribosylformylglycinamidine cyclo-ligase activity"/>
    <property type="evidence" value="ECO:0007669"/>
    <property type="project" value="UniProtKB-EC"/>
</dbReference>
<dbReference type="AlphaFoldDB" id="A0AAD8V9J7"/>
<dbReference type="GeneID" id="85444098"/>
<dbReference type="Gene3D" id="3.40.50.720">
    <property type="entry name" value="NAD(P)-binding Rossmann-like Domain"/>
    <property type="match status" value="1"/>
</dbReference>
<dbReference type="Proteomes" id="UP001230504">
    <property type="component" value="Unassembled WGS sequence"/>
</dbReference>
<comment type="caution">
    <text evidence="9">The sequence shown here is derived from an EMBL/GenBank/DDBJ whole genome shotgun (WGS) entry which is preliminary data.</text>
</comment>
<reference evidence="9" key="1">
    <citation type="submission" date="2021-06" db="EMBL/GenBank/DDBJ databases">
        <title>Comparative genomics, transcriptomics and evolutionary studies reveal genomic signatures of adaptation to plant cell wall in hemibiotrophic fungi.</title>
        <authorList>
            <consortium name="DOE Joint Genome Institute"/>
            <person name="Baroncelli R."/>
            <person name="Diaz J.F."/>
            <person name="Benocci T."/>
            <person name="Peng M."/>
            <person name="Battaglia E."/>
            <person name="Haridas S."/>
            <person name="Andreopoulos W."/>
            <person name="Labutti K."/>
            <person name="Pangilinan J."/>
            <person name="Floch G.L."/>
            <person name="Makela M.R."/>
            <person name="Henrissat B."/>
            <person name="Grigoriev I.V."/>
            <person name="Crouch J.A."/>
            <person name="De Vries R.P."/>
            <person name="Sukno S.A."/>
            <person name="Thon M.R."/>
        </authorList>
    </citation>
    <scope>NUCLEOTIDE SEQUENCE</scope>
    <source>
        <strain evidence="9">CBS 125086</strain>
    </source>
</reference>
<dbReference type="PANTHER" id="PTHR43472">
    <property type="entry name" value="PHOSPHORIBOSYLAMINE--GLYCINE LIGASE"/>
    <property type="match status" value="1"/>
</dbReference>
<dbReference type="RefSeq" id="XP_060417438.1">
    <property type="nucleotide sequence ID" value="XM_060559858.1"/>
</dbReference>
<dbReference type="InterPro" id="IPR011054">
    <property type="entry name" value="Rudment_hybrid_motif"/>
</dbReference>
<dbReference type="Gene3D" id="3.30.1490.20">
    <property type="entry name" value="ATP-grasp fold, A domain"/>
    <property type="match status" value="1"/>
</dbReference>
<evidence type="ECO:0000256" key="7">
    <source>
        <dbReference type="ARBA" id="ARBA00049057"/>
    </source>
</evidence>
<dbReference type="EMBL" id="JAHLJV010000011">
    <property type="protein sequence ID" value="KAK1596585.1"/>
    <property type="molecule type" value="Genomic_DNA"/>
</dbReference>
<evidence type="ECO:0000256" key="3">
    <source>
        <dbReference type="ARBA" id="ARBA00022840"/>
    </source>
</evidence>
<keyword evidence="3" id="KW-0067">ATP-binding</keyword>
<keyword evidence="1" id="KW-0436">Ligase</keyword>
<name>A0AAD8V9J7_9PEZI</name>
<evidence type="ECO:0000256" key="6">
    <source>
        <dbReference type="ARBA" id="ARBA00042864"/>
    </source>
</evidence>
<dbReference type="InterPro" id="IPR036291">
    <property type="entry name" value="NAD(P)-bd_dom_sf"/>
</dbReference>
<dbReference type="InterPro" id="IPR020561">
    <property type="entry name" value="PRibGlycinamid_synth_ATP-grasp"/>
</dbReference>
<dbReference type="Gene3D" id="3.90.600.10">
    <property type="entry name" value="Phosphoribosylglycinamide synthetase, C-terminal domain"/>
    <property type="match status" value="1"/>
</dbReference>
<evidence type="ECO:0000313" key="10">
    <source>
        <dbReference type="Proteomes" id="UP001230504"/>
    </source>
</evidence>
<evidence type="ECO:0000259" key="8">
    <source>
        <dbReference type="Pfam" id="PF01071"/>
    </source>
</evidence>
<evidence type="ECO:0000256" key="4">
    <source>
        <dbReference type="ARBA" id="ARBA00038345"/>
    </source>
</evidence>
<dbReference type="GO" id="GO:0004637">
    <property type="term" value="F:phosphoribosylamine-glycine ligase activity"/>
    <property type="evidence" value="ECO:0007669"/>
    <property type="project" value="InterPro"/>
</dbReference>
<evidence type="ECO:0000313" key="9">
    <source>
        <dbReference type="EMBL" id="KAK1596585.1"/>
    </source>
</evidence>
<evidence type="ECO:0000256" key="2">
    <source>
        <dbReference type="ARBA" id="ARBA00022741"/>
    </source>
</evidence>
<feature type="domain" description="Phosphoribosylglycinamide synthetase ATP-grasp (A)" evidence="8">
    <location>
        <begin position="3"/>
        <end position="58"/>
    </location>
</feature>
<dbReference type="InterPro" id="IPR013815">
    <property type="entry name" value="ATP_grasp_subdomain_1"/>
</dbReference>